<evidence type="ECO:0000256" key="1">
    <source>
        <dbReference type="SAM" id="MobiDB-lite"/>
    </source>
</evidence>
<comment type="caution">
    <text evidence="3">The sequence shown here is derived from an EMBL/GenBank/DDBJ whole genome shotgun (WGS) entry which is preliminary data.</text>
</comment>
<dbReference type="EMBL" id="JAGTXO010000001">
    <property type="protein sequence ID" value="KAG8470583.1"/>
    <property type="molecule type" value="Genomic_DNA"/>
</dbReference>
<dbReference type="Gene3D" id="2.120.10.80">
    <property type="entry name" value="Kelch-type beta propeller"/>
    <property type="match status" value="2"/>
</dbReference>
<dbReference type="PANTHER" id="PTHR23244">
    <property type="entry name" value="KELCH REPEAT DOMAIN"/>
    <property type="match status" value="1"/>
</dbReference>
<evidence type="ECO:0000313" key="4">
    <source>
        <dbReference type="Proteomes" id="UP000751190"/>
    </source>
</evidence>
<keyword evidence="4" id="KW-1185">Reference proteome</keyword>
<protein>
    <recommendedName>
        <fullName evidence="5">Galactose oxidase</fullName>
    </recommendedName>
</protein>
<name>A0A8J5XM16_DIALT</name>
<dbReference type="SUPFAM" id="SSF117281">
    <property type="entry name" value="Kelch motif"/>
    <property type="match status" value="1"/>
</dbReference>
<accession>A0A8J5XM16</accession>
<feature type="compositionally biased region" description="Gly residues" evidence="1">
    <location>
        <begin position="480"/>
        <end position="491"/>
    </location>
</feature>
<feature type="region of interest" description="Disordered" evidence="1">
    <location>
        <begin position="442"/>
        <end position="491"/>
    </location>
</feature>
<evidence type="ECO:0008006" key="5">
    <source>
        <dbReference type="Google" id="ProtNLM"/>
    </source>
</evidence>
<dbReference type="Pfam" id="PF24681">
    <property type="entry name" value="Kelch_KLHDC2_KLHL20_DRC7"/>
    <property type="match status" value="1"/>
</dbReference>
<dbReference type="InterPro" id="IPR015915">
    <property type="entry name" value="Kelch-typ_b-propeller"/>
</dbReference>
<proteinExistence type="predicted"/>
<dbReference type="AlphaFoldDB" id="A0A8J5XM16"/>
<evidence type="ECO:0000313" key="3">
    <source>
        <dbReference type="EMBL" id="KAG8470583.1"/>
    </source>
</evidence>
<organism evidence="3 4">
    <name type="scientific">Diacronema lutheri</name>
    <name type="common">Unicellular marine alga</name>
    <name type="synonym">Monochrysis lutheri</name>
    <dbReference type="NCBI Taxonomy" id="2081491"/>
    <lineage>
        <taxon>Eukaryota</taxon>
        <taxon>Haptista</taxon>
        <taxon>Haptophyta</taxon>
        <taxon>Pavlovophyceae</taxon>
        <taxon>Pavlovales</taxon>
        <taxon>Pavlovaceae</taxon>
        <taxon>Diacronema</taxon>
    </lineage>
</organism>
<evidence type="ECO:0000256" key="2">
    <source>
        <dbReference type="SAM" id="Phobius"/>
    </source>
</evidence>
<gene>
    <name evidence="3" type="ORF">KFE25_009004</name>
</gene>
<sequence length="491" mass="54644">MINQPLMEETRADYGRQYADRRVRALRFVVVTFLVLIVVGATLTSLRLMRISRGQAYIDASYPACRKGYALGAYGTQQGPAKLLLWSGKADSNCMWINELCDDMWLFDADTHAPPNGTSKWTELDREDAGAYLQSSKRPEPRWKTIAVQDEQENLFIFAGDPLRADGSFIDDVWKLSAGTFEWRRLAPTCSSSDSALNADDDDRCMSLERRAHAAAYSAGKVYMHGGKSPTSSLLNDMWALDVRKLQWTLLNDGSELEVARQLAPPARKGHTLVTVDSLYCNSTGKYATAIVLFAGRVDINLYFNDVWAFFPTARRWERLDTAPAPTPHAHVTAMAPHPRDHHAAAVVGNGMYTIGGWYKYWHAFDDVWRFDLDERTWTAIQPTSAVVPQGRFLISLLPIGTDLFMFGGELGSDEPGAQANGYLNDVWAFSTTTREWIELSPSRCPRDHTSAPRPPHVPDDDDEDDGEHVVRAQGPLAKPGGGQKAKGTKG</sequence>
<dbReference type="OrthoDB" id="432528at2759"/>
<keyword evidence="2" id="KW-0472">Membrane</keyword>
<reference evidence="3" key="1">
    <citation type="submission" date="2021-05" db="EMBL/GenBank/DDBJ databases">
        <title>The genome of the haptophyte Pavlova lutheri (Diacronema luteri, Pavlovales) - a model for lipid biosynthesis in eukaryotic algae.</title>
        <authorList>
            <person name="Hulatt C.J."/>
            <person name="Posewitz M.C."/>
        </authorList>
    </citation>
    <scope>NUCLEOTIDE SEQUENCE</scope>
    <source>
        <strain evidence="3">NIVA-4/92</strain>
    </source>
</reference>
<dbReference type="Proteomes" id="UP000751190">
    <property type="component" value="Unassembled WGS sequence"/>
</dbReference>
<feature type="transmembrane region" description="Helical" evidence="2">
    <location>
        <begin position="25"/>
        <end position="46"/>
    </location>
</feature>
<keyword evidence="2" id="KW-0812">Transmembrane</keyword>
<keyword evidence="2" id="KW-1133">Transmembrane helix</keyword>